<evidence type="ECO:0000313" key="2">
    <source>
        <dbReference type="Proteomes" id="UP000054498"/>
    </source>
</evidence>
<accession>A0A0D2JQX2</accession>
<dbReference type="RefSeq" id="XP_013900532.1">
    <property type="nucleotide sequence ID" value="XM_014045078.1"/>
</dbReference>
<gene>
    <name evidence="1" type="ORF">MNEG_6444</name>
</gene>
<dbReference type="AlphaFoldDB" id="A0A0D2JQX2"/>
<dbReference type="EMBL" id="KK101264">
    <property type="protein sequence ID" value="KIZ01513.1"/>
    <property type="molecule type" value="Genomic_DNA"/>
</dbReference>
<dbReference type="Proteomes" id="UP000054498">
    <property type="component" value="Unassembled WGS sequence"/>
</dbReference>
<evidence type="ECO:0000313" key="1">
    <source>
        <dbReference type="EMBL" id="KIZ01513.1"/>
    </source>
</evidence>
<organism evidence="1 2">
    <name type="scientific">Monoraphidium neglectum</name>
    <dbReference type="NCBI Taxonomy" id="145388"/>
    <lineage>
        <taxon>Eukaryota</taxon>
        <taxon>Viridiplantae</taxon>
        <taxon>Chlorophyta</taxon>
        <taxon>core chlorophytes</taxon>
        <taxon>Chlorophyceae</taxon>
        <taxon>CS clade</taxon>
        <taxon>Sphaeropleales</taxon>
        <taxon>Selenastraceae</taxon>
        <taxon>Monoraphidium</taxon>
    </lineage>
</organism>
<proteinExistence type="predicted"/>
<dbReference type="KEGG" id="mng:MNEG_6444"/>
<name>A0A0D2JQX2_9CHLO</name>
<dbReference type="GeneID" id="25739320"/>
<sequence>MELSRKLLTLLPRVTVVVSSSAETTAFVADCLEALQVAGSEVEPDSHRLPGGGRLHTQLLRLRPWTAAGSCGLRV</sequence>
<keyword evidence="2" id="KW-1185">Reference proteome</keyword>
<reference evidence="1 2" key="1">
    <citation type="journal article" date="2013" name="BMC Genomics">
        <title>Reconstruction of the lipid metabolism for the microalga Monoraphidium neglectum from its genome sequence reveals characteristics suitable for biofuel production.</title>
        <authorList>
            <person name="Bogen C."/>
            <person name="Al-Dilaimi A."/>
            <person name="Albersmeier A."/>
            <person name="Wichmann J."/>
            <person name="Grundmann M."/>
            <person name="Rupp O."/>
            <person name="Lauersen K.J."/>
            <person name="Blifernez-Klassen O."/>
            <person name="Kalinowski J."/>
            <person name="Goesmann A."/>
            <person name="Mussgnug J.H."/>
            <person name="Kruse O."/>
        </authorList>
    </citation>
    <scope>NUCLEOTIDE SEQUENCE [LARGE SCALE GENOMIC DNA]</scope>
    <source>
        <strain evidence="1 2">SAG 48.87</strain>
    </source>
</reference>
<protein>
    <submittedName>
        <fullName evidence="1">Uncharacterized protein</fullName>
    </submittedName>
</protein>